<feature type="transmembrane region" description="Helical" evidence="2">
    <location>
        <begin position="75"/>
        <end position="95"/>
    </location>
</feature>
<organism evidence="3 4">
    <name type="scientific">Ophiocordyceps camponoti-rufipedis</name>
    <dbReference type="NCBI Taxonomy" id="2004952"/>
    <lineage>
        <taxon>Eukaryota</taxon>
        <taxon>Fungi</taxon>
        <taxon>Dikarya</taxon>
        <taxon>Ascomycota</taxon>
        <taxon>Pezizomycotina</taxon>
        <taxon>Sordariomycetes</taxon>
        <taxon>Hypocreomycetidae</taxon>
        <taxon>Hypocreales</taxon>
        <taxon>Ophiocordycipitaceae</taxon>
        <taxon>Ophiocordyceps</taxon>
    </lineage>
</organism>
<keyword evidence="2" id="KW-0472">Membrane</keyword>
<dbReference type="EMBL" id="NJES01000225">
    <property type="protein sequence ID" value="PHH75282.1"/>
    <property type="molecule type" value="Genomic_DNA"/>
</dbReference>
<accession>A0A2C5Z6D8</accession>
<dbReference type="AlphaFoldDB" id="A0A2C5Z6D8"/>
<evidence type="ECO:0000313" key="3">
    <source>
        <dbReference type="EMBL" id="PHH75282.1"/>
    </source>
</evidence>
<proteinExistence type="predicted"/>
<protein>
    <submittedName>
        <fullName evidence="3">Uncharacterized protein</fullName>
    </submittedName>
</protein>
<reference evidence="3 4" key="1">
    <citation type="submission" date="2017-06" db="EMBL/GenBank/DDBJ databases">
        <title>Ant-infecting Ophiocordyceps genomes reveal a high diversity of potential behavioral manipulation genes and a possible major role for enterotoxins.</title>
        <authorList>
            <person name="De Bekker C."/>
            <person name="Evans H.C."/>
            <person name="Brachmann A."/>
            <person name="Hughes D.P."/>
        </authorList>
    </citation>
    <scope>NUCLEOTIDE SEQUENCE [LARGE SCALE GENOMIC DNA]</scope>
    <source>
        <strain evidence="3 4">Map16</strain>
    </source>
</reference>
<keyword evidence="2" id="KW-1133">Transmembrane helix</keyword>
<evidence type="ECO:0000256" key="2">
    <source>
        <dbReference type="SAM" id="Phobius"/>
    </source>
</evidence>
<feature type="transmembrane region" description="Helical" evidence="2">
    <location>
        <begin position="45"/>
        <end position="69"/>
    </location>
</feature>
<feature type="transmembrane region" description="Helical" evidence="2">
    <location>
        <begin position="126"/>
        <end position="148"/>
    </location>
</feature>
<gene>
    <name evidence="3" type="ORF">CDD80_2499</name>
</gene>
<dbReference type="Proteomes" id="UP000226431">
    <property type="component" value="Unassembled WGS sequence"/>
</dbReference>
<keyword evidence="4" id="KW-1185">Reference proteome</keyword>
<comment type="caution">
    <text evidence="3">The sequence shown here is derived from an EMBL/GenBank/DDBJ whole genome shotgun (WGS) entry which is preliminary data.</text>
</comment>
<evidence type="ECO:0000256" key="1">
    <source>
        <dbReference type="SAM" id="MobiDB-lite"/>
    </source>
</evidence>
<name>A0A2C5Z6D8_9HYPO</name>
<evidence type="ECO:0000313" key="4">
    <source>
        <dbReference type="Proteomes" id="UP000226431"/>
    </source>
</evidence>
<sequence>MEVGNTAASPPPMRDAGPAHASNSDEKTRRIEALAKLLQSQRHSYATAIMTTTLLTVAFNAVMIIDGVLRGWKSALGIPIVSVVLLKIALALSIWRFRFTSFRLTPAQRLEKLEAMGAFRLRFCEWSLLLIKAMVILASFLFGIWFIATQAVRTSYVVVSNDTFEKYFVS</sequence>
<feature type="region of interest" description="Disordered" evidence="1">
    <location>
        <begin position="1"/>
        <end position="26"/>
    </location>
</feature>
<keyword evidence="2" id="KW-0812">Transmembrane</keyword>